<dbReference type="AlphaFoldDB" id="A0A060HEK9"/>
<dbReference type="Pfam" id="PF14947">
    <property type="entry name" value="HTH_45"/>
    <property type="match status" value="1"/>
</dbReference>
<dbReference type="STRING" id="926571.NVIE_008810"/>
<keyword evidence="3" id="KW-1185">Reference proteome</keyword>
<gene>
    <name evidence="2" type="ORF">NVIE_008810</name>
</gene>
<proteinExistence type="predicted"/>
<dbReference type="InterPro" id="IPR036388">
    <property type="entry name" value="WH-like_DNA-bd_sf"/>
</dbReference>
<dbReference type="InterPro" id="IPR038723">
    <property type="entry name" value="ArnR1-like_HTH"/>
</dbReference>
<dbReference type="HOGENOM" id="CLU_160435_0_0_2"/>
<reference evidence="2 3" key="1">
    <citation type="journal article" date="2014" name="Int. J. Syst. Evol. Microbiol.">
        <title>Nitrososphaera viennensis gen. nov., sp. nov., an aerobic and mesophilic, ammonia-oxidizing archaeon from soil and a member of the archaeal phylum Thaumarchaeota.</title>
        <authorList>
            <person name="Stieglmeier M."/>
            <person name="Klingl A."/>
            <person name="Alves R.J."/>
            <person name="Rittmann S.K."/>
            <person name="Melcher M."/>
            <person name="Leisch N."/>
            <person name="Schleper C."/>
        </authorList>
    </citation>
    <scope>NUCLEOTIDE SEQUENCE [LARGE SCALE GENOMIC DNA]</scope>
    <source>
        <strain evidence="2">EN76</strain>
    </source>
</reference>
<sequence length="104" mass="12333">MENLVKLVHEYRDRIYIRKDIMLKLSEYGELNQSKLMSYCGLNNVKHKVIIDDMVEKGLLTRFEELWGNKTIIKYKLSEKGRAILNEILEPYEALFPRESGKLQ</sequence>
<dbReference type="KEGG" id="nvn:NVIE_008810"/>
<evidence type="ECO:0000259" key="1">
    <source>
        <dbReference type="Pfam" id="PF14947"/>
    </source>
</evidence>
<name>A0A060HEK9_9ARCH</name>
<evidence type="ECO:0000313" key="2">
    <source>
        <dbReference type="EMBL" id="AIC15104.1"/>
    </source>
</evidence>
<accession>A0A060HEK9</accession>
<dbReference type="Proteomes" id="UP000027093">
    <property type="component" value="Chromosome"/>
</dbReference>
<dbReference type="SUPFAM" id="SSF46785">
    <property type="entry name" value="Winged helix' DNA-binding domain"/>
    <property type="match status" value="1"/>
</dbReference>
<protein>
    <recommendedName>
        <fullName evidence="1">ArnR1-like winged helix-turn-helix domain-containing protein</fullName>
    </recommendedName>
</protein>
<organism evidence="2 3">
    <name type="scientific">Nitrososphaera viennensis EN76</name>
    <dbReference type="NCBI Taxonomy" id="926571"/>
    <lineage>
        <taxon>Archaea</taxon>
        <taxon>Nitrososphaerota</taxon>
        <taxon>Nitrososphaeria</taxon>
        <taxon>Nitrososphaerales</taxon>
        <taxon>Nitrososphaeraceae</taxon>
        <taxon>Nitrososphaera</taxon>
    </lineage>
</organism>
<dbReference type="Gene3D" id="1.10.10.10">
    <property type="entry name" value="Winged helix-like DNA-binding domain superfamily/Winged helix DNA-binding domain"/>
    <property type="match status" value="1"/>
</dbReference>
<dbReference type="InterPro" id="IPR036390">
    <property type="entry name" value="WH_DNA-bd_sf"/>
</dbReference>
<dbReference type="EMBL" id="CP007536">
    <property type="protein sequence ID" value="AIC15104.1"/>
    <property type="molecule type" value="Genomic_DNA"/>
</dbReference>
<evidence type="ECO:0000313" key="3">
    <source>
        <dbReference type="Proteomes" id="UP000027093"/>
    </source>
</evidence>
<feature type="domain" description="ArnR1-like winged helix-turn-helix" evidence="1">
    <location>
        <begin position="12"/>
        <end position="89"/>
    </location>
</feature>